<protein>
    <recommendedName>
        <fullName evidence="4">Lipoprotein</fullName>
    </recommendedName>
</protein>
<comment type="caution">
    <text evidence="2">The sequence shown here is derived from an EMBL/GenBank/DDBJ whole genome shotgun (WGS) entry which is preliminary data.</text>
</comment>
<feature type="signal peptide" evidence="1">
    <location>
        <begin position="1"/>
        <end position="20"/>
    </location>
</feature>
<evidence type="ECO:0008006" key="4">
    <source>
        <dbReference type="Google" id="ProtNLM"/>
    </source>
</evidence>
<dbReference type="RefSeq" id="WP_169660750.1">
    <property type="nucleotide sequence ID" value="NZ_JABANE010000177.1"/>
</dbReference>
<feature type="chain" id="PRO_5031319998" description="Lipoprotein" evidence="1">
    <location>
        <begin position="21"/>
        <end position="221"/>
    </location>
</feature>
<dbReference type="EMBL" id="JABANE010000177">
    <property type="protein sequence ID" value="NME72563.1"/>
    <property type="molecule type" value="Genomic_DNA"/>
</dbReference>
<gene>
    <name evidence="2" type="ORF">HHU12_31675</name>
</gene>
<evidence type="ECO:0000313" key="3">
    <source>
        <dbReference type="Proteomes" id="UP000576082"/>
    </source>
</evidence>
<proteinExistence type="predicted"/>
<keyword evidence="3" id="KW-1185">Reference proteome</keyword>
<accession>A0A7X9S1C3</accession>
<organism evidence="2 3">
    <name type="scientific">Flammeovirga aprica JL-4</name>
    <dbReference type="NCBI Taxonomy" id="694437"/>
    <lineage>
        <taxon>Bacteria</taxon>
        <taxon>Pseudomonadati</taxon>
        <taxon>Bacteroidota</taxon>
        <taxon>Cytophagia</taxon>
        <taxon>Cytophagales</taxon>
        <taxon>Flammeovirgaceae</taxon>
        <taxon>Flammeovirga</taxon>
    </lineage>
</organism>
<name>A0A7X9S1C3_9BACT</name>
<sequence length="221" mass="25989">MLKTKLLMILLLCLSCQKLSKNNNFYGIYSNNYQKIFIHENGVFTIVSDDSYVPHPIEICDTISIGTWEQKDSKQLLINSKKRTTPTFFLNKEFEQSSDSLYFVIKYPLQSFRFKVEILINKERIVTVSKDYAAIPKKRYLNSNIKNLIEIYTIPYSGTESHIILSDSINTELNNYFLITMPIIDACHFDYMDYINDTLSIINNRRIMLKEKIYTKLPIKF</sequence>
<dbReference type="Proteomes" id="UP000576082">
    <property type="component" value="Unassembled WGS sequence"/>
</dbReference>
<reference evidence="2 3" key="1">
    <citation type="submission" date="2020-04" db="EMBL/GenBank/DDBJ databases">
        <title>Flammeovirga sp. SR4, a novel species isolated from seawater.</title>
        <authorList>
            <person name="Wang X."/>
        </authorList>
    </citation>
    <scope>NUCLEOTIDE SEQUENCE [LARGE SCALE GENOMIC DNA]</scope>
    <source>
        <strain evidence="2 3">ATCC 23126</strain>
    </source>
</reference>
<evidence type="ECO:0000313" key="2">
    <source>
        <dbReference type="EMBL" id="NME72563.1"/>
    </source>
</evidence>
<dbReference type="AlphaFoldDB" id="A0A7X9S1C3"/>
<keyword evidence="1" id="KW-0732">Signal</keyword>
<evidence type="ECO:0000256" key="1">
    <source>
        <dbReference type="SAM" id="SignalP"/>
    </source>
</evidence>